<dbReference type="EMBL" id="LR026967">
    <property type="protein sequence ID" value="VBB79703.1"/>
    <property type="molecule type" value="Genomic_DNA"/>
</dbReference>
<gene>
    <name evidence="4" type="ORF">PODCO_402575</name>
</gene>
<dbReference type="GO" id="GO:0051213">
    <property type="term" value="F:dioxygenase activity"/>
    <property type="evidence" value="ECO:0007669"/>
    <property type="project" value="UniProtKB-KW"/>
</dbReference>
<accession>A0ABY6S9K6</accession>
<dbReference type="Gene3D" id="3.20.20.70">
    <property type="entry name" value="Aldolase class I"/>
    <property type="match status" value="2"/>
</dbReference>
<evidence type="ECO:0000256" key="2">
    <source>
        <dbReference type="ARBA" id="ARBA00022643"/>
    </source>
</evidence>
<keyword evidence="4" id="KW-0223">Dioxygenase</keyword>
<keyword evidence="1" id="KW-0285">Flavoprotein</keyword>
<dbReference type="Pfam" id="PF03060">
    <property type="entry name" value="NMO"/>
    <property type="match status" value="1"/>
</dbReference>
<dbReference type="SUPFAM" id="SSF51412">
    <property type="entry name" value="Inosine monophosphate dehydrogenase (IMPDH)"/>
    <property type="match status" value="2"/>
</dbReference>
<dbReference type="CDD" id="cd04730">
    <property type="entry name" value="NPD_like"/>
    <property type="match status" value="1"/>
</dbReference>
<evidence type="ECO:0000256" key="3">
    <source>
        <dbReference type="ARBA" id="ARBA00023002"/>
    </source>
</evidence>
<evidence type="ECO:0000256" key="1">
    <source>
        <dbReference type="ARBA" id="ARBA00022630"/>
    </source>
</evidence>
<dbReference type="PANTHER" id="PTHR32332:SF20">
    <property type="entry name" value="2-NITROPROPANE DIOXYGENASE-LIKE PROTEIN"/>
    <property type="match status" value="1"/>
</dbReference>
<protein>
    <submittedName>
        <fullName evidence="4">2-nitropropane dioxygenase</fullName>
    </submittedName>
</protein>
<sequence>MSDEDRPSSSSSKRASLLRLKSKVKEVKQVVMSSQLPQTHYKKEVTRPTRLTGLFPNTTNPVVFSAPMLGTANGRLAAEVSKAGGFGFIPAGYNFNPESGPDHLGQLGEELKIARKVLDLEQATLTAVPVGVGFILCHESARTHFIERAIPVLQEYSPQAVWLFAPRVEDVEGGVVRGIIDVLHDNGFVVFYQVGTVKAVKEAVRDGADVVVAQGTDAGGHQFARGAGTMSFLREVVEVVKGEKERTGREVEVVGAGGVVDGRGWWLRWLWGLMRLLWGRGSFSLRRRRRQSLGRSLQRQRTGPRQLSKGYTGADAVVMGTRFILAEEATTPKFRQELIAKTTDGASSTFKHTVMDDIQGTAIWPKIYDGRAIVGGSVEDHLNGVPVEDNIRLFKEAAEKGETDRTITWAGSGVGLVSKIQPAGEIVKEVREEALQCIKELQTLF</sequence>
<name>A0ABY6S9K6_PODCO</name>
<dbReference type="InterPro" id="IPR013785">
    <property type="entry name" value="Aldolase_TIM"/>
</dbReference>
<keyword evidence="2" id="KW-0288">FMN</keyword>
<evidence type="ECO:0000313" key="5">
    <source>
        <dbReference type="Proteomes" id="UP000280685"/>
    </source>
</evidence>
<keyword evidence="3" id="KW-0560">Oxidoreductase</keyword>
<reference evidence="4" key="1">
    <citation type="submission" date="2018-02" db="EMBL/GenBank/DDBJ databases">
        <authorList>
            <person name="Silar P."/>
        </authorList>
    </citation>
    <scope>NUCLEOTIDE SEQUENCE [LARGE SCALE GENOMIC DNA]</scope>
    <source>
        <strain evidence="4">T</strain>
    </source>
</reference>
<dbReference type="InterPro" id="IPR004136">
    <property type="entry name" value="NMO"/>
</dbReference>
<dbReference type="Proteomes" id="UP000280685">
    <property type="component" value="Chromosome 4"/>
</dbReference>
<keyword evidence="5" id="KW-1185">Reference proteome</keyword>
<dbReference type="PANTHER" id="PTHR32332">
    <property type="entry name" value="2-NITROPROPANE DIOXYGENASE"/>
    <property type="match status" value="1"/>
</dbReference>
<proteinExistence type="predicted"/>
<evidence type="ECO:0000313" key="4">
    <source>
        <dbReference type="EMBL" id="VBB79703.1"/>
    </source>
</evidence>
<organism evidence="4 5">
    <name type="scientific">Podospora comata</name>
    <dbReference type="NCBI Taxonomy" id="48703"/>
    <lineage>
        <taxon>Eukaryota</taxon>
        <taxon>Fungi</taxon>
        <taxon>Dikarya</taxon>
        <taxon>Ascomycota</taxon>
        <taxon>Pezizomycotina</taxon>
        <taxon>Sordariomycetes</taxon>
        <taxon>Sordariomycetidae</taxon>
        <taxon>Sordariales</taxon>
        <taxon>Podosporaceae</taxon>
        <taxon>Podospora</taxon>
    </lineage>
</organism>